<evidence type="ECO:0000256" key="1">
    <source>
        <dbReference type="ARBA" id="ARBA00007102"/>
    </source>
</evidence>
<dbReference type="InterPro" id="IPR001848">
    <property type="entry name" value="Ribosomal_uS10"/>
</dbReference>
<evidence type="ECO:0000259" key="4">
    <source>
        <dbReference type="Pfam" id="PF00338"/>
    </source>
</evidence>
<dbReference type="Gene3D" id="3.30.830.10">
    <property type="entry name" value="Metalloenzyme, LuxS/M16 peptidase-like"/>
    <property type="match status" value="1"/>
</dbReference>
<name>Q9FUT9_LACSA</name>
<dbReference type="Pfam" id="PF00338">
    <property type="entry name" value="Ribosomal_S10"/>
    <property type="match status" value="1"/>
</dbReference>
<dbReference type="SUPFAM" id="SSF54999">
    <property type="entry name" value="Ribosomal protein S10"/>
    <property type="match status" value="1"/>
</dbReference>
<organism evidence="5">
    <name type="scientific">Lactuca sativa</name>
    <name type="common">Garden lettuce</name>
    <dbReference type="NCBI Taxonomy" id="4236"/>
    <lineage>
        <taxon>Eukaryota</taxon>
        <taxon>Viridiplantae</taxon>
        <taxon>Streptophyta</taxon>
        <taxon>Embryophyta</taxon>
        <taxon>Tracheophyta</taxon>
        <taxon>Spermatophyta</taxon>
        <taxon>Magnoliopsida</taxon>
        <taxon>eudicotyledons</taxon>
        <taxon>Gunneridae</taxon>
        <taxon>Pentapetalae</taxon>
        <taxon>asterids</taxon>
        <taxon>campanulids</taxon>
        <taxon>Asterales</taxon>
        <taxon>Asteraceae</taxon>
        <taxon>Cichorioideae</taxon>
        <taxon>Cichorieae</taxon>
        <taxon>Lactucinae</taxon>
        <taxon>Lactuca</taxon>
    </lineage>
</organism>
<dbReference type="GO" id="GO:0006412">
    <property type="term" value="P:translation"/>
    <property type="evidence" value="ECO:0007669"/>
    <property type="project" value="InterPro"/>
</dbReference>
<dbReference type="PRINTS" id="PR00971">
    <property type="entry name" value="RIBOSOMALS10"/>
</dbReference>
<dbReference type="AlphaFoldDB" id="Q9FUT9"/>
<keyword evidence="2 5" id="KW-0689">Ribosomal protein</keyword>
<proteinExistence type="inferred from homology"/>
<dbReference type="GO" id="GO:0005840">
    <property type="term" value="C:ribosome"/>
    <property type="evidence" value="ECO:0007669"/>
    <property type="project" value="UniProtKB-KW"/>
</dbReference>
<evidence type="ECO:0000256" key="2">
    <source>
        <dbReference type="ARBA" id="ARBA00022980"/>
    </source>
</evidence>
<dbReference type="PANTHER" id="PTHR11700">
    <property type="entry name" value="30S RIBOSOMAL PROTEIN S10 FAMILY MEMBER"/>
    <property type="match status" value="1"/>
</dbReference>
<accession>Q9FUT9</accession>
<evidence type="ECO:0000256" key="3">
    <source>
        <dbReference type="ARBA" id="ARBA00023274"/>
    </source>
</evidence>
<feature type="non-terminal residue" evidence="5">
    <location>
        <position position="242"/>
    </location>
</feature>
<dbReference type="Gene3D" id="3.30.70.600">
    <property type="entry name" value="Ribosomal protein S10 domain"/>
    <property type="match status" value="1"/>
</dbReference>
<keyword evidence="3" id="KW-0687">Ribonucleoprotein</keyword>
<feature type="domain" description="Small ribosomal subunit protein uS10" evidence="4">
    <location>
        <begin position="59"/>
        <end position="100"/>
    </location>
</feature>
<sequence length="242" mass="27907">MASPLRKFLLKSSSGDVIVRREMRRAKSDSTTKMQIMIRSFESIDKNLHWELPPDTRKIGLPSTRSLFTVLKSPHVHKKAREQFEMKINKEMLVMETKRHELRKKLFWLKRQRIFGAQFEILFSFKTRLDKAQLQEVLQPGVKDVSKYNKLEERSVMQALNSLAHEGFYSDAVETSLNSVESSLPANNTSAFPQGLALMLRSVPMELLKARVDKKGSRAVSTQLIEKFILNNPHRPNVEAQV</sequence>
<dbReference type="InterPro" id="IPR027486">
    <property type="entry name" value="Ribosomal_uS10_dom"/>
</dbReference>
<dbReference type="EMBL" id="AF287340">
    <property type="protein sequence ID" value="AAG32318.1"/>
    <property type="molecule type" value="Genomic_DNA"/>
</dbReference>
<evidence type="ECO:0000313" key="5">
    <source>
        <dbReference type="EMBL" id="AAG32318.1"/>
    </source>
</evidence>
<comment type="similarity">
    <text evidence="1">Belongs to the universal ribosomal protein uS10 family.</text>
</comment>
<reference evidence="5" key="1">
    <citation type="journal article" date="2000" name="Nature">
        <title>Repeated, recent and diverse transfers of a mitochondrial gene to the nucleus in flowering plants.</title>
        <authorList>
            <person name="Adams K.L."/>
            <person name="Daley D.O."/>
            <person name="Qiu Y.L."/>
            <person name="Whelan J."/>
            <person name="Palmer J.D."/>
        </authorList>
    </citation>
    <scope>NUCLEOTIDE SEQUENCE</scope>
</reference>
<dbReference type="GO" id="GO:1990904">
    <property type="term" value="C:ribonucleoprotein complex"/>
    <property type="evidence" value="ECO:0007669"/>
    <property type="project" value="UniProtKB-KW"/>
</dbReference>
<protein>
    <submittedName>
        <fullName evidence="5">Ribosomal protein S10</fullName>
    </submittedName>
</protein>
<dbReference type="InterPro" id="IPR036838">
    <property type="entry name" value="Ribosomal_uS10_dom_sf"/>
</dbReference>
<dbReference type="GO" id="GO:0003735">
    <property type="term" value="F:structural constituent of ribosome"/>
    <property type="evidence" value="ECO:0007669"/>
    <property type="project" value="InterPro"/>
</dbReference>